<organism evidence="14 15">
    <name type="scientific">Lactococcus garvieae</name>
    <dbReference type="NCBI Taxonomy" id="1363"/>
    <lineage>
        <taxon>Bacteria</taxon>
        <taxon>Bacillati</taxon>
        <taxon>Bacillota</taxon>
        <taxon>Bacilli</taxon>
        <taxon>Lactobacillales</taxon>
        <taxon>Streptococcaceae</taxon>
        <taxon>Lactococcus</taxon>
    </lineage>
</organism>
<dbReference type="Pfam" id="PF00874">
    <property type="entry name" value="PRD"/>
    <property type="match status" value="1"/>
</dbReference>
<evidence type="ECO:0000256" key="8">
    <source>
        <dbReference type="ARBA" id="ARBA00037387"/>
    </source>
</evidence>
<feature type="domain" description="PRD" evidence="13">
    <location>
        <begin position="250"/>
        <end position="356"/>
    </location>
</feature>
<evidence type="ECO:0000256" key="9">
    <source>
        <dbReference type="ARBA" id="ARBA00041175"/>
    </source>
</evidence>
<name>A0A1I4FAA9_9LACT</name>
<evidence type="ECO:0000256" key="10">
    <source>
        <dbReference type="ARBA" id="ARBA00042072"/>
    </source>
</evidence>
<dbReference type="PROSITE" id="PS51094">
    <property type="entry name" value="PTS_EIIA_TYPE_2"/>
    <property type="match status" value="1"/>
</dbReference>
<dbReference type="InterPro" id="IPR013011">
    <property type="entry name" value="PTS_EIIB_2"/>
</dbReference>
<evidence type="ECO:0000256" key="7">
    <source>
        <dbReference type="ARBA" id="ARBA00022777"/>
    </source>
</evidence>
<protein>
    <recommendedName>
        <fullName evidence="9">Ascorbate-specific PTS system EIIA component</fullName>
    </recommendedName>
    <alternativeName>
        <fullName evidence="10">Ascorbate-specific phosphotransferase enzyme IIA component</fullName>
    </alternativeName>
</protein>
<evidence type="ECO:0000256" key="3">
    <source>
        <dbReference type="ARBA" id="ARBA00022490"/>
    </source>
</evidence>
<keyword evidence="3" id="KW-0963">Cytoplasm</keyword>
<dbReference type="PANTHER" id="PTHR36203">
    <property type="entry name" value="ASCORBATE-SPECIFIC PTS SYSTEM EIIA COMPONENT"/>
    <property type="match status" value="1"/>
</dbReference>
<feature type="domain" description="PTS EIIA type-2" evidence="11">
    <location>
        <begin position="499"/>
        <end position="642"/>
    </location>
</feature>
<accession>A0A1I4FAA9</accession>
<dbReference type="InterPro" id="IPR036388">
    <property type="entry name" value="WH-like_DNA-bd_sf"/>
</dbReference>
<dbReference type="PROSITE" id="PS00372">
    <property type="entry name" value="PTS_EIIA_TYPE_2_HIS"/>
    <property type="match status" value="1"/>
</dbReference>
<evidence type="ECO:0000313" key="14">
    <source>
        <dbReference type="EMBL" id="SFL13807.1"/>
    </source>
</evidence>
<gene>
    <name evidence="14" type="ORF">SAMN05216438_101475</name>
</gene>
<comment type="function">
    <text evidence="8">The phosphoenolpyruvate-dependent sugar phosphotransferase system (sugar PTS), a major carbohydrate active transport system, catalyzes the phosphorylation of incoming sugar substrates concomitantly with their translocation across the cell membrane. The enzyme II UlaABC PTS system is involved in ascorbate transport.</text>
</comment>
<dbReference type="AlphaFoldDB" id="A0A1I4FAA9"/>
<keyword evidence="7" id="KW-0418">Kinase</keyword>
<comment type="subcellular location">
    <subcellularLocation>
        <location evidence="1">Cytoplasm</location>
    </subcellularLocation>
</comment>
<evidence type="ECO:0000259" key="11">
    <source>
        <dbReference type="PROSITE" id="PS51094"/>
    </source>
</evidence>
<dbReference type="Proteomes" id="UP000181969">
    <property type="component" value="Unassembled WGS sequence"/>
</dbReference>
<dbReference type="PROSITE" id="PS51372">
    <property type="entry name" value="PRD_2"/>
    <property type="match status" value="1"/>
</dbReference>
<dbReference type="SUPFAM" id="SSF63520">
    <property type="entry name" value="PTS-regulatory domain, PRD"/>
    <property type="match status" value="1"/>
</dbReference>
<sequence length="645" mass="74508">MLSYNLDILLFSERRFWKLDKILEVTGLKSQEFQRQLVELNRTLQDKSQRPLEFTNNVLAIPEKPENFEEIRFNIAEYGRTLSEEKRQYLIYLLCFSKCSALAISDFQSLLNVSRNTVLSDIKKLRQQLDNENISLEYSRKLGFYLEGTSKELRKTSWRFLQELHEESDYYVLSKHLNHKNPLFIYQVGQQISRLMAELRVQVIHSRYIPMLIYLALLQSHLGETDIFQEDVLEVEALLIGMSDGSFERSGFDFLYRIGFEIMENVMKLAAVQFEDFTKTFAALRAHLVPAYFRLKYHFEIENVLLDKIKTDYSSLFELMGLALAPLREACGEISEAERAYFVILFGGEIYKKKYTQSFRAIVLCVNGISSSLIMRKRLENMFPSMTFILSTAVSDLDKIPAFSYDIIFSTVPVMTDKKLYVMSAIPDSEEETKLYNRIAQDFDLPGFYKPDAKAILRAIEPYVDIKSNATKKQLTRIIDRKLNNKKTESEALGVMLSDLLTKEKICFTDEKLDWKSAIELAAQPLLNQGEIEPSYISAIINRVEEFGPYIDLGMGIALPHARPEDGVKKLGMSFLRCEQPVYLQDDPKHEIKIFIVLAAIDNETHLRALSTLTQILSNKDELNKMLTVETVAELEQIFAEKEGE</sequence>
<dbReference type="Gene3D" id="1.10.1790.10">
    <property type="entry name" value="PRD domain"/>
    <property type="match status" value="1"/>
</dbReference>
<dbReference type="SUPFAM" id="SSF55804">
    <property type="entry name" value="Phoshotransferase/anion transport protein"/>
    <property type="match status" value="1"/>
</dbReference>
<dbReference type="InterPro" id="IPR002178">
    <property type="entry name" value="PTS_EIIA_type-2_dom"/>
</dbReference>
<dbReference type="SUPFAM" id="SSF52794">
    <property type="entry name" value="PTS system IIB component-like"/>
    <property type="match status" value="1"/>
</dbReference>
<dbReference type="InterPro" id="IPR051351">
    <property type="entry name" value="Ascorbate-PTS_EIIA_comp"/>
</dbReference>
<dbReference type="OrthoDB" id="369398at2"/>
<proteinExistence type="predicted"/>
<dbReference type="GO" id="GO:0008982">
    <property type="term" value="F:protein-N(PI)-phosphohistidine-sugar phosphotransferase activity"/>
    <property type="evidence" value="ECO:0007669"/>
    <property type="project" value="InterPro"/>
</dbReference>
<dbReference type="InterPro" id="IPR036095">
    <property type="entry name" value="PTS_EIIB-like_sf"/>
</dbReference>
<dbReference type="InterPro" id="IPR036634">
    <property type="entry name" value="PRD_sf"/>
</dbReference>
<dbReference type="Pfam" id="PF00359">
    <property type="entry name" value="PTS_EIIA_2"/>
    <property type="match status" value="1"/>
</dbReference>
<dbReference type="Gene3D" id="1.10.10.10">
    <property type="entry name" value="Winged helix-like DNA-binding domain superfamily/Winged helix DNA-binding domain"/>
    <property type="match status" value="1"/>
</dbReference>
<evidence type="ECO:0000256" key="5">
    <source>
        <dbReference type="ARBA" id="ARBA00022679"/>
    </source>
</evidence>
<dbReference type="Gene3D" id="3.40.930.10">
    <property type="entry name" value="Mannitol-specific EII, Chain A"/>
    <property type="match status" value="1"/>
</dbReference>
<evidence type="ECO:0000256" key="1">
    <source>
        <dbReference type="ARBA" id="ARBA00004496"/>
    </source>
</evidence>
<reference evidence="14 15" key="1">
    <citation type="submission" date="2016-10" db="EMBL/GenBank/DDBJ databases">
        <authorList>
            <person name="de Groot N.N."/>
        </authorList>
    </citation>
    <scope>NUCLEOTIDE SEQUENCE [LARGE SCALE GENOMIC DNA]</scope>
    <source>
        <strain evidence="14 15">M79</strain>
    </source>
</reference>
<evidence type="ECO:0000256" key="4">
    <source>
        <dbReference type="ARBA" id="ARBA00022553"/>
    </source>
</evidence>
<keyword evidence="2" id="KW-0813">Transport</keyword>
<dbReference type="GO" id="GO:0006355">
    <property type="term" value="P:regulation of DNA-templated transcription"/>
    <property type="evidence" value="ECO:0007669"/>
    <property type="project" value="InterPro"/>
</dbReference>
<evidence type="ECO:0000256" key="2">
    <source>
        <dbReference type="ARBA" id="ARBA00022448"/>
    </source>
</evidence>
<keyword evidence="5 14" id="KW-0808">Transferase</keyword>
<dbReference type="CDD" id="cd00211">
    <property type="entry name" value="PTS_IIA_fru"/>
    <property type="match status" value="1"/>
</dbReference>
<evidence type="ECO:0000259" key="13">
    <source>
        <dbReference type="PROSITE" id="PS51372"/>
    </source>
</evidence>
<dbReference type="InterPro" id="IPR011608">
    <property type="entry name" value="PRD"/>
</dbReference>
<dbReference type="Gene3D" id="3.40.50.2300">
    <property type="match status" value="1"/>
</dbReference>
<keyword evidence="6" id="KW-0598">Phosphotransferase system</keyword>
<evidence type="ECO:0000256" key="6">
    <source>
        <dbReference type="ARBA" id="ARBA00022683"/>
    </source>
</evidence>
<evidence type="ECO:0000313" key="15">
    <source>
        <dbReference type="Proteomes" id="UP000181969"/>
    </source>
</evidence>
<dbReference type="GO" id="GO:0005737">
    <property type="term" value="C:cytoplasm"/>
    <property type="evidence" value="ECO:0007669"/>
    <property type="project" value="UniProtKB-SubCell"/>
</dbReference>
<dbReference type="PROSITE" id="PS51099">
    <property type="entry name" value="PTS_EIIB_TYPE_2"/>
    <property type="match status" value="1"/>
</dbReference>
<dbReference type="EMBL" id="FOTJ01000001">
    <property type="protein sequence ID" value="SFL13807.1"/>
    <property type="molecule type" value="Genomic_DNA"/>
</dbReference>
<dbReference type="InterPro" id="IPR016152">
    <property type="entry name" value="PTrfase/Anion_transptr"/>
</dbReference>
<dbReference type="GO" id="GO:0016301">
    <property type="term" value="F:kinase activity"/>
    <property type="evidence" value="ECO:0007669"/>
    <property type="project" value="UniProtKB-KW"/>
</dbReference>
<feature type="domain" description="PTS EIIB type-2" evidence="12">
    <location>
        <begin position="359"/>
        <end position="447"/>
    </location>
</feature>
<dbReference type="GO" id="GO:0009401">
    <property type="term" value="P:phosphoenolpyruvate-dependent sugar phosphotransferase system"/>
    <property type="evidence" value="ECO:0007669"/>
    <property type="project" value="UniProtKB-KW"/>
</dbReference>
<keyword evidence="4" id="KW-0597">Phosphoprotein</keyword>
<dbReference type="CDD" id="cd05568">
    <property type="entry name" value="PTS_IIB_bgl_like"/>
    <property type="match status" value="1"/>
</dbReference>
<evidence type="ECO:0000259" key="12">
    <source>
        <dbReference type="PROSITE" id="PS51099"/>
    </source>
</evidence>
<dbReference type="PANTHER" id="PTHR36203:SF1">
    <property type="entry name" value="ASCORBATE-SPECIFIC PTS SYSTEM EIIA COMPONENT"/>
    <property type="match status" value="1"/>
</dbReference>
<dbReference type="RefSeq" id="WP_074750279.1">
    <property type="nucleotide sequence ID" value="NZ_FOTJ01000001.1"/>
</dbReference>